<reference evidence="1" key="1">
    <citation type="submission" date="2019-08" db="EMBL/GenBank/DDBJ databases">
        <title>The genome of the North American firefly Photinus pyralis.</title>
        <authorList>
            <consortium name="Photinus pyralis genome working group"/>
            <person name="Fallon T.R."/>
            <person name="Sander Lower S.E."/>
            <person name="Weng J.-K."/>
        </authorList>
    </citation>
    <scope>NUCLEOTIDE SEQUENCE</scope>
    <source>
        <strain evidence="1">TRF0915ILg1</strain>
        <tissue evidence="1">Whole body</tissue>
    </source>
</reference>
<sequence>MELVLKFKVAGLQPEVATHGLPLKAPSPEGLLPIRKRVSINAQVFVLIPKAEYYIQKRSWQISSITKNRQQQKCSRCVGRVSFRETPTSTDRAVHNMYVRELSIDEVVQQSPYEHDIYGSFYELACSHMAVVQDHEKVALWRKLRLQIMPRNTKEITRSPINIAALKRAATDVKNGTKIRTATRNACVSKTTFDRHIKKYRNAEVPKTHFKECRKESEESRSADLMWLRGFPERHPSSLALQKPEATSLARVANFN</sequence>
<name>A0A8K0CA46_IGNLU</name>
<dbReference type="EMBL" id="VTPC01090904">
    <property type="protein sequence ID" value="KAF2880803.1"/>
    <property type="molecule type" value="Genomic_DNA"/>
</dbReference>
<dbReference type="AlphaFoldDB" id="A0A8K0CA46"/>
<evidence type="ECO:0000313" key="2">
    <source>
        <dbReference type="Proteomes" id="UP000801492"/>
    </source>
</evidence>
<organism evidence="1 2">
    <name type="scientific">Ignelater luminosus</name>
    <name type="common">Cucubano</name>
    <name type="synonym">Pyrophorus luminosus</name>
    <dbReference type="NCBI Taxonomy" id="2038154"/>
    <lineage>
        <taxon>Eukaryota</taxon>
        <taxon>Metazoa</taxon>
        <taxon>Ecdysozoa</taxon>
        <taxon>Arthropoda</taxon>
        <taxon>Hexapoda</taxon>
        <taxon>Insecta</taxon>
        <taxon>Pterygota</taxon>
        <taxon>Neoptera</taxon>
        <taxon>Endopterygota</taxon>
        <taxon>Coleoptera</taxon>
        <taxon>Polyphaga</taxon>
        <taxon>Elateriformia</taxon>
        <taxon>Elateroidea</taxon>
        <taxon>Elateridae</taxon>
        <taxon>Agrypninae</taxon>
        <taxon>Pyrophorini</taxon>
        <taxon>Ignelater</taxon>
    </lineage>
</organism>
<gene>
    <name evidence="1" type="ORF">ILUMI_25360</name>
</gene>
<comment type="caution">
    <text evidence="1">The sequence shown here is derived from an EMBL/GenBank/DDBJ whole genome shotgun (WGS) entry which is preliminary data.</text>
</comment>
<evidence type="ECO:0000313" key="1">
    <source>
        <dbReference type="EMBL" id="KAF2880803.1"/>
    </source>
</evidence>
<accession>A0A8K0CA46</accession>
<proteinExistence type="predicted"/>
<dbReference type="Proteomes" id="UP000801492">
    <property type="component" value="Unassembled WGS sequence"/>
</dbReference>
<protein>
    <submittedName>
        <fullName evidence="1">Uncharacterized protein</fullName>
    </submittedName>
</protein>
<keyword evidence="2" id="KW-1185">Reference proteome</keyword>